<protein>
    <recommendedName>
        <fullName evidence="3">Lipoprotein</fullName>
    </recommendedName>
</protein>
<name>A0A0K1EMX1_CHOCO</name>
<evidence type="ECO:0000313" key="2">
    <source>
        <dbReference type="Proteomes" id="UP000067626"/>
    </source>
</evidence>
<dbReference type="STRING" id="52.CMC5_063940"/>
<evidence type="ECO:0008006" key="3">
    <source>
        <dbReference type="Google" id="ProtNLM"/>
    </source>
</evidence>
<dbReference type="KEGG" id="ccro:CMC5_063940"/>
<dbReference type="PROSITE" id="PS51257">
    <property type="entry name" value="PROKAR_LIPOPROTEIN"/>
    <property type="match status" value="1"/>
</dbReference>
<sequence length="266" mass="28372">MMHRAVRLLLIVTALSGCIVGEQEDDVGEFDAPIVAPNALSPNALTPNALTPNALTPNALTPNGVAGAVTTALLDPGPAGEMSRMFMRYAVSCAFTPEQTFRFAWTDLVDEIHDEEYRGDLGLAPEWQTGPLPLAGQEWVTACLAAKANHYGVSVLISLRNPAHTVLDVTTMELSDYRVREGAFWGNLFSSSPEIHSCYDETSIETSRSLKRVCAAGYSTPEGPAFCTGIQSAGSCAAACAADSDPTMGYTRCGSGDRVITTYLRD</sequence>
<dbReference type="RefSeq" id="WP_050433839.1">
    <property type="nucleotide sequence ID" value="NZ_CP012159.1"/>
</dbReference>
<dbReference type="Proteomes" id="UP000067626">
    <property type="component" value="Chromosome"/>
</dbReference>
<dbReference type="EMBL" id="CP012159">
    <property type="protein sequence ID" value="AKT42171.1"/>
    <property type="molecule type" value="Genomic_DNA"/>
</dbReference>
<organism evidence="1 2">
    <name type="scientific">Chondromyces crocatus</name>
    <dbReference type="NCBI Taxonomy" id="52"/>
    <lineage>
        <taxon>Bacteria</taxon>
        <taxon>Pseudomonadati</taxon>
        <taxon>Myxococcota</taxon>
        <taxon>Polyangia</taxon>
        <taxon>Polyangiales</taxon>
        <taxon>Polyangiaceae</taxon>
        <taxon>Chondromyces</taxon>
    </lineage>
</organism>
<evidence type="ECO:0000313" key="1">
    <source>
        <dbReference type="EMBL" id="AKT42171.1"/>
    </source>
</evidence>
<reference evidence="1 2" key="1">
    <citation type="submission" date="2015-07" db="EMBL/GenBank/DDBJ databases">
        <title>Genome analysis of myxobacterium Chondromyces crocatus Cm c5 reveals a high potential for natural compound synthesis and the genetic basis for the loss of fruiting body formation.</title>
        <authorList>
            <person name="Zaburannyi N."/>
            <person name="Bunk B."/>
            <person name="Maier J."/>
            <person name="Overmann J."/>
            <person name="Mueller R."/>
        </authorList>
    </citation>
    <scope>NUCLEOTIDE SEQUENCE [LARGE SCALE GENOMIC DNA]</scope>
    <source>
        <strain evidence="1 2">Cm c5</strain>
    </source>
</reference>
<dbReference type="OrthoDB" id="5522160at2"/>
<dbReference type="AlphaFoldDB" id="A0A0K1EMX1"/>
<dbReference type="PATRIC" id="fig|52.7.peg.7031"/>
<proteinExistence type="predicted"/>
<gene>
    <name evidence="1" type="ORF">CMC5_063940</name>
</gene>
<accession>A0A0K1EMX1</accession>
<keyword evidence="2" id="KW-1185">Reference proteome</keyword>